<evidence type="ECO:0000256" key="3">
    <source>
        <dbReference type="ARBA" id="ARBA00023082"/>
    </source>
</evidence>
<dbReference type="Gene3D" id="1.10.1740.10">
    <property type="match status" value="1"/>
</dbReference>
<dbReference type="PANTHER" id="PTHR43133">
    <property type="entry name" value="RNA POLYMERASE ECF-TYPE SIGMA FACTO"/>
    <property type="match status" value="1"/>
</dbReference>
<dbReference type="InterPro" id="IPR039425">
    <property type="entry name" value="RNA_pol_sigma-70-like"/>
</dbReference>
<dbReference type="Pfam" id="PF04542">
    <property type="entry name" value="Sigma70_r2"/>
    <property type="match status" value="1"/>
</dbReference>
<keyword evidence="5" id="KW-0804">Transcription</keyword>
<comment type="caution">
    <text evidence="7">The sequence shown here is derived from an EMBL/GenBank/DDBJ whole genome shotgun (WGS) entry which is preliminary data.</text>
</comment>
<evidence type="ECO:0000256" key="1">
    <source>
        <dbReference type="ARBA" id="ARBA00010641"/>
    </source>
</evidence>
<sequence length="873" mass="94222">MAAPALLRHVLTHSATADADAELLARFVANRDEAAFAELVNRHGPVVYRVCRRLVGPTGADDAFQATFLVLATRARAVRKAGAVGSWLVGVAARVARQMRRAALRRERYESAFASERSGLNIADLPPETADLGRILDDELTRLPDHLRGPVVACLLQGRTQEQAAADLRTSQRTVRRRLEEARRLLRSRLERRGVVPVVAAGLVAGAGQVPAAVPVELAKRTVAIVLDFLAGGCAVASSPAAIAKGVAMSTFAGKIKVVAAVVALGVAALGVGIAGDGKPIPPTPQLPAKEPIPPTDVAAPVPAAPRPTPPVSDSTLIPPSNIPIEPPAAADSKTARYQTTNFVIDAPTAEVARIVGDAAEGHRKWFAEDWLGHALPAWPRPCPITVRIVADKAGGVTTFSFGTSAGKPAVTAMEMRVSGELSAVLRDHLPHEVMHCVLATHFGQPLRRWVDEGVAALAEGSESRHAQTVRCRELLNAGRGIRLKVLMELTEYPKDMIVLLAEGLSVCEFLLTLTPRPVILLPSLPGRGTELETQVIRRRSLLAAIALAQASSWETAVKEVYGFDSVDKLEEAWLVWQRSEPPTRTHSPVAVELEARNSALAPFSATAPTPALERALRNEVAYQYAESKRRWFGEKALLFPQPWDIRVAYSPDKQAPAFLERLNFHYHVPEGTSRKVTFEIRCAGKLQDVLNGPLPRDVSWLVLYLHTGRTEPLTFGMSVLAETELIQAEHDRLCRLFVKQGKAVRLSVLLTPDPGLFEKGSTDELMSGVVAQSHSIVRFLLAQTPHLSGSDNGGISPSDRGLLAFLAGGKNTSWDTAAKEVYGFTSVDDLEAKWIAWLKTPGSRLTPAPYVEVPRPALTPQPLGRIPATEVD</sequence>
<organism evidence="7 8">
    <name type="scientific">Fimbriiglobus ruber</name>
    <dbReference type="NCBI Taxonomy" id="1908690"/>
    <lineage>
        <taxon>Bacteria</taxon>
        <taxon>Pseudomonadati</taxon>
        <taxon>Planctomycetota</taxon>
        <taxon>Planctomycetia</taxon>
        <taxon>Gemmatales</taxon>
        <taxon>Gemmataceae</taxon>
        <taxon>Fimbriiglobus</taxon>
    </lineage>
</organism>
<dbReference type="SUPFAM" id="SSF88946">
    <property type="entry name" value="Sigma2 domain of RNA polymerase sigma factors"/>
    <property type="match status" value="1"/>
</dbReference>
<feature type="domain" description="RNA polymerase sigma-70 region 2" evidence="6">
    <location>
        <begin position="39"/>
        <end position="103"/>
    </location>
</feature>
<dbReference type="GO" id="GO:0006352">
    <property type="term" value="P:DNA-templated transcription initiation"/>
    <property type="evidence" value="ECO:0007669"/>
    <property type="project" value="InterPro"/>
</dbReference>
<dbReference type="Gene3D" id="1.10.10.10">
    <property type="entry name" value="Winged helix-like DNA-binding domain superfamily/Winged helix DNA-binding domain"/>
    <property type="match status" value="1"/>
</dbReference>
<evidence type="ECO:0000313" key="8">
    <source>
        <dbReference type="Proteomes" id="UP000214646"/>
    </source>
</evidence>
<dbReference type="PANTHER" id="PTHR43133:SF8">
    <property type="entry name" value="RNA POLYMERASE SIGMA FACTOR HI_1459-RELATED"/>
    <property type="match status" value="1"/>
</dbReference>
<keyword evidence="4" id="KW-0238">DNA-binding</keyword>
<proteinExistence type="inferred from homology"/>
<dbReference type="AlphaFoldDB" id="A0A225DPB0"/>
<name>A0A225DPB0_9BACT</name>
<evidence type="ECO:0000256" key="4">
    <source>
        <dbReference type="ARBA" id="ARBA00023125"/>
    </source>
</evidence>
<keyword evidence="8" id="KW-1185">Reference proteome</keyword>
<evidence type="ECO:0000256" key="5">
    <source>
        <dbReference type="ARBA" id="ARBA00023163"/>
    </source>
</evidence>
<dbReference type="NCBIfam" id="TIGR02937">
    <property type="entry name" value="sigma70-ECF"/>
    <property type="match status" value="1"/>
</dbReference>
<dbReference type="RefSeq" id="WP_088257032.1">
    <property type="nucleotide sequence ID" value="NZ_NIDE01000011.1"/>
</dbReference>
<dbReference type="InterPro" id="IPR013324">
    <property type="entry name" value="RNA_pol_sigma_r3/r4-like"/>
</dbReference>
<dbReference type="EMBL" id="NIDE01000011">
    <property type="protein sequence ID" value="OWK39039.1"/>
    <property type="molecule type" value="Genomic_DNA"/>
</dbReference>
<evidence type="ECO:0000259" key="6">
    <source>
        <dbReference type="Pfam" id="PF04542"/>
    </source>
</evidence>
<reference evidence="8" key="1">
    <citation type="submission" date="2017-06" db="EMBL/GenBank/DDBJ databases">
        <title>Genome analysis of Fimbriiglobus ruber SP5, the first member of the order Planctomycetales with confirmed chitinolytic capability.</title>
        <authorList>
            <person name="Ravin N.V."/>
            <person name="Rakitin A.L."/>
            <person name="Ivanova A.A."/>
            <person name="Beletsky A.V."/>
            <person name="Kulichevskaya I.S."/>
            <person name="Mardanov A.V."/>
            <person name="Dedysh S.N."/>
        </authorList>
    </citation>
    <scope>NUCLEOTIDE SEQUENCE [LARGE SCALE GENOMIC DNA]</scope>
    <source>
        <strain evidence="8">SP5</strain>
    </source>
</reference>
<dbReference type="InterPro" id="IPR007627">
    <property type="entry name" value="RNA_pol_sigma70_r2"/>
</dbReference>
<evidence type="ECO:0000256" key="2">
    <source>
        <dbReference type="ARBA" id="ARBA00023015"/>
    </source>
</evidence>
<dbReference type="SUPFAM" id="SSF88659">
    <property type="entry name" value="Sigma3 and sigma4 domains of RNA polymerase sigma factors"/>
    <property type="match status" value="1"/>
</dbReference>
<keyword evidence="3" id="KW-0731">Sigma factor</keyword>
<accession>A0A225DPB0</accession>
<dbReference type="GO" id="GO:0003677">
    <property type="term" value="F:DNA binding"/>
    <property type="evidence" value="ECO:0007669"/>
    <property type="project" value="UniProtKB-KW"/>
</dbReference>
<gene>
    <name evidence="7" type="ORF">FRUB_06121</name>
</gene>
<dbReference type="InterPro" id="IPR013325">
    <property type="entry name" value="RNA_pol_sigma_r2"/>
</dbReference>
<dbReference type="OrthoDB" id="260154at2"/>
<protein>
    <submittedName>
        <fullName evidence="7">High-affnity carbon uptake protein Hat/HatR</fullName>
    </submittedName>
</protein>
<dbReference type="InterPro" id="IPR036388">
    <property type="entry name" value="WH-like_DNA-bd_sf"/>
</dbReference>
<evidence type="ECO:0000313" key="7">
    <source>
        <dbReference type="EMBL" id="OWK39039.1"/>
    </source>
</evidence>
<dbReference type="GO" id="GO:0016987">
    <property type="term" value="F:sigma factor activity"/>
    <property type="evidence" value="ECO:0007669"/>
    <property type="project" value="UniProtKB-KW"/>
</dbReference>
<dbReference type="InterPro" id="IPR014284">
    <property type="entry name" value="RNA_pol_sigma-70_dom"/>
</dbReference>
<keyword evidence="2" id="KW-0805">Transcription regulation</keyword>
<comment type="similarity">
    <text evidence="1">Belongs to the sigma-70 factor family. ECF subfamily.</text>
</comment>
<dbReference type="Proteomes" id="UP000214646">
    <property type="component" value="Unassembled WGS sequence"/>
</dbReference>